<dbReference type="EMBL" id="CP046457">
    <property type="protein sequence ID" value="QGT98933.1"/>
    <property type="molecule type" value="Genomic_DNA"/>
</dbReference>
<name>A0A6I6D6Y9_9FIRM</name>
<dbReference type="FunFam" id="3.30.450.90:FF:000001">
    <property type="entry name" value="Type II secretion system ATPase GspE"/>
    <property type="match status" value="1"/>
</dbReference>
<dbReference type="PANTHER" id="PTHR30258">
    <property type="entry name" value="TYPE II SECRETION SYSTEM PROTEIN GSPE-RELATED"/>
    <property type="match status" value="1"/>
</dbReference>
<comment type="similarity">
    <text evidence="1">Belongs to the GSP E family.</text>
</comment>
<dbReference type="Pfam" id="PF00437">
    <property type="entry name" value="T2SSE"/>
    <property type="match status" value="1"/>
</dbReference>
<dbReference type="FunFam" id="3.40.50.300:FF:000398">
    <property type="entry name" value="Type IV pilus assembly ATPase PilB"/>
    <property type="match status" value="1"/>
</dbReference>
<dbReference type="SUPFAM" id="SSF160246">
    <property type="entry name" value="EspE N-terminal domain-like"/>
    <property type="match status" value="1"/>
</dbReference>
<dbReference type="Gene3D" id="3.30.450.90">
    <property type="match status" value="1"/>
</dbReference>
<dbReference type="SMART" id="SM00382">
    <property type="entry name" value="AAA"/>
    <property type="match status" value="1"/>
</dbReference>
<accession>A0A6I6D6Y9</accession>
<reference evidence="6" key="1">
    <citation type="journal article" date="2019" name="Microbiology">
        <title>Complete Genome Sequence of an Uncultured Bacterium of the Candidate Phylum Bipolaricaulota.</title>
        <authorList>
            <person name="Kadnikov V.V."/>
            <person name="Mardanov A.V."/>
            <person name="Beletsky A.V."/>
            <person name="Frank Y.A."/>
            <person name="Karnachuk O.V."/>
            <person name="Ravin N.V."/>
        </authorList>
    </citation>
    <scope>NUCLEOTIDE SEQUENCE [LARGE SCALE GENOMIC DNA]</scope>
</reference>
<dbReference type="GO" id="GO:0005886">
    <property type="term" value="C:plasma membrane"/>
    <property type="evidence" value="ECO:0007669"/>
    <property type="project" value="TreeGrafter"/>
</dbReference>
<evidence type="ECO:0000313" key="6">
    <source>
        <dbReference type="Proteomes" id="UP000426444"/>
    </source>
</evidence>
<proteinExistence type="inferred from homology"/>
<evidence type="ECO:0000313" key="5">
    <source>
        <dbReference type="EMBL" id="QGT98933.1"/>
    </source>
</evidence>
<keyword evidence="6" id="KW-1185">Reference proteome</keyword>
<dbReference type="InterPro" id="IPR007831">
    <property type="entry name" value="T2SS_GspE_N"/>
</dbReference>
<evidence type="ECO:0000256" key="1">
    <source>
        <dbReference type="ARBA" id="ARBA00006611"/>
    </source>
</evidence>
<dbReference type="GO" id="GO:0005524">
    <property type="term" value="F:ATP binding"/>
    <property type="evidence" value="ECO:0007669"/>
    <property type="project" value="UniProtKB-KW"/>
</dbReference>
<evidence type="ECO:0000256" key="3">
    <source>
        <dbReference type="ARBA" id="ARBA00022840"/>
    </source>
</evidence>
<gene>
    <name evidence="5" type="ORF">SYNTR_0340</name>
</gene>
<dbReference type="OrthoDB" id="9808272at2"/>
<dbReference type="PANTHER" id="PTHR30258:SF3">
    <property type="entry name" value="SLL1921 PROTEIN"/>
    <property type="match status" value="1"/>
</dbReference>
<dbReference type="Pfam" id="PF05157">
    <property type="entry name" value="MshEN"/>
    <property type="match status" value="1"/>
</dbReference>
<dbReference type="RefSeq" id="WP_156202877.1">
    <property type="nucleotide sequence ID" value="NZ_CP046457.1"/>
</dbReference>
<sequence>MAKLHSSEQSFKKVKTIYNNVDFNYRYEKLSSLNINPQSIKLVPNVLLNKYNFLPISLKENTLIIAVTDPYDLTMKDEISIATGMEVELVIVEKKDLERARKQYLVINIESDINKSLSQIGENNNEAYSTLKKSYKLQEDAPIVSIVSTLMIQAVQGQASDIHIEPQKEEVRVRFRIDGHLHKVLSLPKSILSGVISRLKILADMDIAEKRIAQDGHINMTIEEREVDFRISTLPTIFGEKAVIRILDKANAITQINSLGLSEKNRAILVSLCQRPHGLVLVTGPTGCGKTTTLYSMLNEITDESLNIITLEDPVEFCIEGINQVQINPKAGLTFSSGLRSILRQDPNVIMVGEIRDYETAQLSVQAALTGHLVLSTLHTNSAALTVARLADIQIENFLLASCLAGVVSQRLVRKLCPNCSESYILDEHTAIRLGIREEAGAQFYRAKGCSMCRNLGYYGRIALQEIMIVGKSISDEINKGNTTENLLEKMAIEEGMSTIKSDGVTKAKQGITSLEEVLQAVLLESS</sequence>
<dbReference type="GO" id="GO:0016887">
    <property type="term" value="F:ATP hydrolysis activity"/>
    <property type="evidence" value="ECO:0007669"/>
    <property type="project" value="TreeGrafter"/>
</dbReference>
<protein>
    <submittedName>
        <fullName evidence="5">Type IV fimbrial assembly, ATPase PilB</fullName>
    </submittedName>
</protein>
<dbReference type="InterPro" id="IPR037257">
    <property type="entry name" value="T2SS_E_N_sf"/>
</dbReference>
<dbReference type="InterPro" id="IPR027417">
    <property type="entry name" value="P-loop_NTPase"/>
</dbReference>
<evidence type="ECO:0000256" key="2">
    <source>
        <dbReference type="ARBA" id="ARBA00022741"/>
    </source>
</evidence>
<dbReference type="InterPro" id="IPR001482">
    <property type="entry name" value="T2SS/T4SS_dom"/>
</dbReference>
<keyword evidence="2" id="KW-0547">Nucleotide-binding</keyword>
<evidence type="ECO:0000259" key="4">
    <source>
        <dbReference type="SMART" id="SM00382"/>
    </source>
</evidence>
<dbReference type="KEGG" id="salq:SYNTR_0340"/>
<dbReference type="InterPro" id="IPR003593">
    <property type="entry name" value="AAA+_ATPase"/>
</dbReference>
<dbReference type="AlphaFoldDB" id="A0A6I6D6Y9"/>
<feature type="domain" description="AAA+ ATPase" evidence="4">
    <location>
        <begin position="276"/>
        <end position="399"/>
    </location>
</feature>
<dbReference type="Proteomes" id="UP000426444">
    <property type="component" value="Chromosome"/>
</dbReference>
<organism evidence="5 6">
    <name type="scientific">Candidatus Syntrophocurvum alkaliphilum</name>
    <dbReference type="NCBI Taxonomy" id="2293317"/>
    <lineage>
        <taxon>Bacteria</taxon>
        <taxon>Bacillati</taxon>
        <taxon>Bacillota</taxon>
        <taxon>Clostridia</taxon>
        <taxon>Eubacteriales</taxon>
        <taxon>Syntrophomonadaceae</taxon>
        <taxon>Candidatus Syntrophocurvum</taxon>
    </lineage>
</organism>
<keyword evidence="3" id="KW-0067">ATP-binding</keyword>
<dbReference type="Gene3D" id="3.30.300.160">
    <property type="entry name" value="Type II secretion system, protein E, N-terminal domain"/>
    <property type="match status" value="1"/>
</dbReference>
<dbReference type="SUPFAM" id="SSF52540">
    <property type="entry name" value="P-loop containing nucleoside triphosphate hydrolases"/>
    <property type="match status" value="1"/>
</dbReference>
<dbReference type="Gene3D" id="3.40.50.300">
    <property type="entry name" value="P-loop containing nucleotide triphosphate hydrolases"/>
    <property type="match status" value="1"/>
</dbReference>
<dbReference type="CDD" id="cd01129">
    <property type="entry name" value="PulE-GspE-like"/>
    <property type="match status" value="1"/>
</dbReference>